<feature type="compositionally biased region" description="Low complexity" evidence="1">
    <location>
        <begin position="829"/>
        <end position="851"/>
    </location>
</feature>
<proteinExistence type="predicted"/>
<name>A0A917F6K4_9PROT</name>
<reference evidence="3" key="1">
    <citation type="journal article" date="2014" name="Int. J. Syst. Evol. Microbiol.">
        <title>Complete genome sequence of Corynebacterium casei LMG S-19264T (=DSM 44701T), isolated from a smear-ripened cheese.</title>
        <authorList>
            <consortium name="US DOE Joint Genome Institute (JGI-PGF)"/>
            <person name="Walter F."/>
            <person name="Albersmeier A."/>
            <person name="Kalinowski J."/>
            <person name="Ruckert C."/>
        </authorList>
    </citation>
    <scope>NUCLEOTIDE SEQUENCE</scope>
    <source>
        <strain evidence="3">CGMCC 1.15254</strain>
    </source>
</reference>
<dbReference type="Pfam" id="PF05170">
    <property type="entry name" value="AsmA"/>
    <property type="match status" value="2"/>
</dbReference>
<feature type="compositionally biased region" description="Polar residues" evidence="1">
    <location>
        <begin position="1168"/>
        <end position="1182"/>
    </location>
</feature>
<dbReference type="GO" id="GO:0090313">
    <property type="term" value="P:regulation of protein targeting to membrane"/>
    <property type="evidence" value="ECO:0007669"/>
    <property type="project" value="TreeGrafter"/>
</dbReference>
<gene>
    <name evidence="3" type="ORF">GCM10011332_02400</name>
</gene>
<dbReference type="GO" id="GO:0005886">
    <property type="term" value="C:plasma membrane"/>
    <property type="evidence" value="ECO:0007669"/>
    <property type="project" value="TreeGrafter"/>
</dbReference>
<dbReference type="PANTHER" id="PTHR30441:SF4">
    <property type="entry name" value="PROTEIN ASMA"/>
    <property type="match status" value="1"/>
</dbReference>
<organism evidence="3 4">
    <name type="scientific">Terasakiella brassicae</name>
    <dbReference type="NCBI Taxonomy" id="1634917"/>
    <lineage>
        <taxon>Bacteria</taxon>
        <taxon>Pseudomonadati</taxon>
        <taxon>Pseudomonadota</taxon>
        <taxon>Alphaproteobacteria</taxon>
        <taxon>Rhodospirillales</taxon>
        <taxon>Terasakiellaceae</taxon>
        <taxon>Terasakiella</taxon>
    </lineage>
</organism>
<reference evidence="3" key="2">
    <citation type="submission" date="2020-09" db="EMBL/GenBank/DDBJ databases">
        <authorList>
            <person name="Sun Q."/>
            <person name="Zhou Y."/>
        </authorList>
    </citation>
    <scope>NUCLEOTIDE SEQUENCE</scope>
    <source>
        <strain evidence="3">CGMCC 1.15254</strain>
    </source>
</reference>
<dbReference type="RefSeq" id="WP_188660325.1">
    <property type="nucleotide sequence ID" value="NZ_BMHV01000002.1"/>
</dbReference>
<feature type="region of interest" description="Disordered" evidence="1">
    <location>
        <begin position="819"/>
        <end position="853"/>
    </location>
</feature>
<protein>
    <submittedName>
        <fullName evidence="3">Cell envelope biogenesis protein AsmA</fullName>
    </submittedName>
</protein>
<dbReference type="Proteomes" id="UP000632498">
    <property type="component" value="Unassembled WGS sequence"/>
</dbReference>
<evidence type="ECO:0000256" key="1">
    <source>
        <dbReference type="SAM" id="MobiDB-lite"/>
    </source>
</evidence>
<dbReference type="InterPro" id="IPR052894">
    <property type="entry name" value="AsmA-related"/>
</dbReference>
<evidence type="ECO:0000313" key="3">
    <source>
        <dbReference type="EMBL" id="GGF52690.1"/>
    </source>
</evidence>
<feature type="domain" description="AsmA" evidence="2">
    <location>
        <begin position="2"/>
        <end position="182"/>
    </location>
</feature>
<feature type="region of interest" description="Disordered" evidence="1">
    <location>
        <begin position="1132"/>
        <end position="1192"/>
    </location>
</feature>
<evidence type="ECO:0000313" key="4">
    <source>
        <dbReference type="Proteomes" id="UP000632498"/>
    </source>
</evidence>
<accession>A0A917F6K4</accession>
<dbReference type="EMBL" id="BMHV01000002">
    <property type="protein sequence ID" value="GGF52690.1"/>
    <property type="molecule type" value="Genomic_DNA"/>
</dbReference>
<sequence length="1192" mass="126128">MKKVLIALCIFVLVLAAAILVIPSFIDWSGHRAEIAKKIKEATGRELIIGGDIAFTVIPSPVLKIGDIHLANAANASSTDMIAVEQLDVRVSLLPLLAGNIHVQSIRLIRPVIQLEVLENGKGNWLFATDNTASDDIETTKQSNDPAFIENDTSKTSSLPIQIDNLIIEQGQLVYLDKANDIREDVRDINSRFAIAGLNGPFEAGGTMLVRGIPLGIEGSIGQIIHGRTASFATQVRFAHGNTSTRITGTLVNLAEGPKISAKLDLKGDSLAGFISAFQKTDEMAGGLDRSFSARGEMTYGPNGLSLGKDGLALMVGEDRGTLHVEYEKKETKQLNVKANFSKIDGDAWLNASPYQVIEPTPLAPVITLSTKQSQQGSRISAAIGSVQTPAQKSSVKAPAAPNIPTDLNATLAINIDALLFKEQAIRQAQANISLTQGEIALERLSAILPGAGELTVLGVAGERAGKLGFDGTLDLNVAHLRGALDWLQIDTSHVPLERLQQVTLKSDISLTGEELHLLNMETKLDGSTLNGGLTIALQSRPSFGASFHLDQLNLDAYLPAQGATHTHTKNQDNAEQTGSAKEPPVQSPAAPVLQSLRLLNTFDANLELSAAQVVYRKQTIEDIQINATVFDGKLDIQDAHIKQLAGVRLAAKGGIAPSEDGYHANNLFLSLDASGFTNAATLIGLQDALDWSKVGTGNASITLNGPVLSPDMDINVTALGTTLFAAAKADLLPLPKAEASINLAISDFAKLTQGLGVSYRPRGPLTKLDISADLNADLTQTNLKNIVAQIGKEQVSGHILFKQQDRPHLDVNLQTDHLNVTPFLPNDPQTTSKTPTSNTSQPSSQTAPPSNRWSKDMIDFGFMQNMDADLQLNAKRLLYKKVVLDNLVLTGQLKDAELNISDASANLFGGQAKIVSKIVAGETNDVQATVDASGLKLKSLLSQTGSTTLADGTLALKTTLVTQGKSENDFVSNLNGNGALNLNQVSVSGKNSGGSLFDILNLLATLSGKDPAKGLADIAIQSDITRGVAKLSQASLTSPIAGGSAQGQLDLPKWYMDVSGTLNIKQNALIGLLAQKAKMKQDYPFALKGPLDAPNVKLDTGSLSSGGGLIIPLPDKLEKKGYGNLIRGLIGASGGQTQSEETTTPTTLPAPQSDSETLAPPPPPSAANDNTLPLSPEQQLLQGIGDLLRKK</sequence>
<feature type="region of interest" description="Disordered" evidence="1">
    <location>
        <begin position="565"/>
        <end position="588"/>
    </location>
</feature>
<dbReference type="PANTHER" id="PTHR30441">
    <property type="entry name" value="DUF748 DOMAIN-CONTAINING PROTEIN"/>
    <property type="match status" value="1"/>
</dbReference>
<dbReference type="InterPro" id="IPR007844">
    <property type="entry name" value="AsmA"/>
</dbReference>
<dbReference type="AlphaFoldDB" id="A0A917F6K4"/>
<feature type="compositionally biased region" description="Low complexity" evidence="1">
    <location>
        <begin position="1136"/>
        <end position="1150"/>
    </location>
</feature>
<feature type="domain" description="AsmA" evidence="2">
    <location>
        <begin position="772"/>
        <end position="1031"/>
    </location>
</feature>
<evidence type="ECO:0000259" key="2">
    <source>
        <dbReference type="Pfam" id="PF05170"/>
    </source>
</evidence>
<comment type="caution">
    <text evidence="3">The sequence shown here is derived from an EMBL/GenBank/DDBJ whole genome shotgun (WGS) entry which is preliminary data.</text>
</comment>
<keyword evidence="4" id="KW-1185">Reference proteome</keyword>